<dbReference type="OMA" id="HLYDTEW"/>
<protein>
    <submittedName>
        <fullName evidence="12">Protein patched homolog 1 isoform X1</fullName>
    </submittedName>
</protein>
<dbReference type="NCBIfam" id="TIGR00918">
    <property type="entry name" value="2A060602"/>
    <property type="match status" value="1"/>
</dbReference>
<dbReference type="GO" id="GO:0005119">
    <property type="term" value="F:smoothened binding"/>
    <property type="evidence" value="ECO:0007669"/>
    <property type="project" value="TreeGrafter"/>
</dbReference>
<feature type="domain" description="SSD" evidence="10">
    <location>
        <begin position="442"/>
        <end position="603"/>
    </location>
</feature>
<feature type="transmembrane region" description="Helical" evidence="9">
    <location>
        <begin position="744"/>
        <end position="762"/>
    </location>
</feature>
<dbReference type="PANTHER" id="PTHR46022:SF1">
    <property type="entry name" value="PROTEIN PATCHED"/>
    <property type="match status" value="1"/>
</dbReference>
<dbReference type="GO" id="GO:0008158">
    <property type="term" value="F:hedgehog receptor activity"/>
    <property type="evidence" value="ECO:0007669"/>
    <property type="project" value="InterPro"/>
</dbReference>
<evidence type="ECO:0000256" key="8">
    <source>
        <dbReference type="SAM" id="MobiDB-lite"/>
    </source>
</evidence>
<feature type="transmembrane region" description="Helical" evidence="9">
    <location>
        <begin position="578"/>
        <end position="603"/>
    </location>
</feature>
<dbReference type="KEGG" id="lak:106165040"/>
<evidence type="ECO:0000259" key="10">
    <source>
        <dbReference type="PROSITE" id="PS50156"/>
    </source>
</evidence>
<comment type="subcellular location">
    <subcellularLocation>
        <location evidence="1">Membrane</location>
        <topology evidence="1">Multi-pass membrane protein</topology>
    </subcellularLocation>
</comment>
<feature type="transmembrane region" description="Helical" evidence="9">
    <location>
        <begin position="443"/>
        <end position="462"/>
    </location>
</feature>
<keyword evidence="3 9" id="KW-0812">Transmembrane</keyword>
<dbReference type="FunFam" id="1.20.1640.10:FF:000048">
    <property type="entry name" value="protein patched homolog 1 isoform X2"/>
    <property type="match status" value="1"/>
</dbReference>
<keyword evidence="11" id="KW-1185">Reference proteome</keyword>
<evidence type="ECO:0000256" key="3">
    <source>
        <dbReference type="ARBA" id="ARBA00022692"/>
    </source>
</evidence>
<keyword evidence="5 9" id="KW-0472">Membrane</keyword>
<dbReference type="InterPro" id="IPR053958">
    <property type="entry name" value="HMGCR/SNAP/NPC1-like_SSD"/>
</dbReference>
<feature type="transmembrane region" description="Helical" evidence="9">
    <location>
        <begin position="474"/>
        <end position="500"/>
    </location>
</feature>
<feature type="transmembrane region" description="Helical" evidence="9">
    <location>
        <begin position="1046"/>
        <end position="1066"/>
    </location>
</feature>
<comment type="similarity">
    <text evidence="2">Belongs to the patched family.</text>
</comment>
<dbReference type="InParanoid" id="A0A1S3IK03"/>
<feature type="transmembrane region" description="Helical" evidence="9">
    <location>
        <begin position="506"/>
        <end position="528"/>
    </location>
</feature>
<evidence type="ECO:0000256" key="1">
    <source>
        <dbReference type="ARBA" id="ARBA00004141"/>
    </source>
</evidence>
<dbReference type="GO" id="GO:0045879">
    <property type="term" value="P:negative regulation of smoothened signaling pathway"/>
    <property type="evidence" value="ECO:0007669"/>
    <property type="project" value="TreeGrafter"/>
</dbReference>
<feature type="region of interest" description="Disordered" evidence="8">
    <location>
        <begin position="1176"/>
        <end position="1208"/>
    </location>
</feature>
<dbReference type="Gene3D" id="1.20.1640.10">
    <property type="entry name" value="Multidrug efflux transporter AcrB transmembrane domain"/>
    <property type="match status" value="2"/>
</dbReference>
<feature type="compositionally biased region" description="Low complexity" evidence="8">
    <location>
        <begin position="1248"/>
        <end position="1269"/>
    </location>
</feature>
<feature type="compositionally biased region" description="Low complexity" evidence="8">
    <location>
        <begin position="684"/>
        <end position="697"/>
    </location>
</feature>
<proteinExistence type="inferred from homology"/>
<keyword evidence="4 9" id="KW-1133">Transmembrane helix</keyword>
<sequence length="1328" mass="147158">MDLTTTKPLWQALGDLTTGFYKDPFPEGTTMTVPTRREAFTPEDSELCTRTSWVDAKTAYKEIKKGKASGNTCALWLRWHLQKQLFNLGCFIERHCGKVLFVGLLLLCLCCIGLKTATIETNVEKLWVEEGGRLDQEIAYTQKHLGEGSGITNEIVIQTPKSGKNILSKDSLLLHLRTVLAATQITVDMYDITWRFSDLCNKPSFPSFEDSLVDQMLEPLTPCVIISPLDCFWEGAKLLGPDHAVNAGSSFQFGGLKWTNLNPEHLLSQLRSMGNIFPVQAIEDFLARAGITTGYVRKSCLDPTDPECPFTAPNKLSQQEPDIGSELTGGCDGFATKYMHWEEDLIVGGVHKNRSGHIVRAEAIQSIVQLMAEKQMFEYYEDSYKVTSIDFTREKARAILEAWQRKFTQVVQEMGNGTQEDNLHGFSSTSLLDMLKEFSEVSYVRVALGYIFMLVYAIISLMRWTDFVQSQSGIGMAGVLLVALSVAAGLGICSVLGIRFNASTTQIIPFLALGLGVDDMFLLAHTFAENAKNKEISSKEQTGECLKRTGVTVLLTSITNASAFFMAAIIPIPALRAFVLQAAILVIFNCASILLVFPAIVSVDLIRKEENRADVFCCFPGTSTTDVVELAPRERHTEHVAPPVYREPSPPPSYQTITHTSAGGDHAITVLGPPQSDSPVSRQVSLSSVGPPSASSSRQCLTPDEGPTCREHCAQTQQECCHFSLTRLAKSKYGPMLETTPAKILVGVLFIALLVFGVWGIVKVKDGLDLTDIVPRDTNEWKFLDAQGKYFGFYNMYIVTKDSINYPNQQKMMFALHKEFLKINKVIKKEDGTLPDFWLELFRQWLLDLQLAFDQDWSSGCITTDGWFANSTEEGRLGYLLLIQTGDVDDPYRKEQAATSRLVNDQGIINPQAFYNYLTAWVTNDALAYDASMAEIKPEPQHWVYDPSDQMELRIPKAQAILYSQMPFYLNNMVDNQDVIATIEEIRKICDSYTNNGLAVYPSGIPFTFWEQYLHLRFYLLLALICVLGVTFLVITLVLMNPWAGFMVVMVLAMIVVELFGFMGLIGIKLSAIPAVILIVSVGIGVEFTVHICVGFITAIGSRNRRMRIALEHMFAPVIHGAISTLLGVAMLVGSEFDFIVRYFFNVLTALVVLGVLNGLILLPVLLSIFGPKGEVQPKDNPDRLSTPTPEATPPPQRPPRALSRRVYPRMPSDISLTTISEEPTQYSSHEIIVSPEVVVETTIGADSGTPASCSSTSSSSSNKNNTSSLPQSSQGIRHVTTVRTKATVKVEVHHPVPGTVDQEHSYKSKRRKLKELEGSDSDSSNKS</sequence>
<evidence type="ECO:0000256" key="7">
    <source>
        <dbReference type="ARBA" id="ARBA00023180"/>
    </source>
</evidence>
<evidence type="ECO:0000313" key="11">
    <source>
        <dbReference type="Proteomes" id="UP000085678"/>
    </source>
</evidence>
<organism evidence="11 12">
    <name type="scientific">Lingula anatina</name>
    <name type="common">Brachiopod</name>
    <name type="synonym">Lingula unguis</name>
    <dbReference type="NCBI Taxonomy" id="7574"/>
    <lineage>
        <taxon>Eukaryota</taxon>
        <taxon>Metazoa</taxon>
        <taxon>Spiralia</taxon>
        <taxon>Lophotrochozoa</taxon>
        <taxon>Brachiopoda</taxon>
        <taxon>Linguliformea</taxon>
        <taxon>Lingulata</taxon>
        <taxon>Lingulida</taxon>
        <taxon>Linguloidea</taxon>
        <taxon>Lingulidae</taxon>
        <taxon>Lingula</taxon>
    </lineage>
</organism>
<dbReference type="PROSITE" id="PS50156">
    <property type="entry name" value="SSD"/>
    <property type="match status" value="1"/>
</dbReference>
<reference evidence="12" key="1">
    <citation type="submission" date="2025-08" db="UniProtKB">
        <authorList>
            <consortium name="RefSeq"/>
        </authorList>
    </citation>
    <scope>IDENTIFICATION</scope>
    <source>
        <tissue evidence="12">Gonads</tissue>
    </source>
</reference>
<evidence type="ECO:0000256" key="9">
    <source>
        <dbReference type="SAM" id="Phobius"/>
    </source>
</evidence>
<evidence type="ECO:0000256" key="2">
    <source>
        <dbReference type="ARBA" id="ARBA00005585"/>
    </source>
</evidence>
<dbReference type="RefSeq" id="XP_013398570.1">
    <property type="nucleotide sequence ID" value="XM_013543116.1"/>
</dbReference>
<feature type="region of interest" description="Disordered" evidence="8">
    <location>
        <begin position="1245"/>
        <end position="1328"/>
    </location>
</feature>
<dbReference type="GO" id="GO:0005886">
    <property type="term" value="C:plasma membrane"/>
    <property type="evidence" value="ECO:0007669"/>
    <property type="project" value="TreeGrafter"/>
</dbReference>
<evidence type="ECO:0000256" key="6">
    <source>
        <dbReference type="ARBA" id="ARBA00023170"/>
    </source>
</evidence>
<feature type="transmembrane region" description="Helical" evidence="9">
    <location>
        <begin position="1018"/>
        <end position="1039"/>
    </location>
</feature>
<evidence type="ECO:0000256" key="5">
    <source>
        <dbReference type="ARBA" id="ARBA00023136"/>
    </source>
</evidence>
<dbReference type="Pfam" id="PF12349">
    <property type="entry name" value="Sterol-sensing"/>
    <property type="match status" value="1"/>
</dbReference>
<dbReference type="OrthoDB" id="5873834at2759"/>
<feature type="region of interest" description="Disordered" evidence="8">
    <location>
        <begin position="665"/>
        <end position="699"/>
    </location>
</feature>
<dbReference type="GO" id="GO:0097108">
    <property type="term" value="F:hedgehog family protein binding"/>
    <property type="evidence" value="ECO:0007669"/>
    <property type="project" value="TreeGrafter"/>
</dbReference>
<name>A0A1S3IK03_LINAN</name>
<dbReference type="SUPFAM" id="SSF82866">
    <property type="entry name" value="Multidrug efflux transporter AcrB transmembrane domain"/>
    <property type="match status" value="2"/>
</dbReference>
<dbReference type="InterPro" id="IPR000731">
    <property type="entry name" value="SSD"/>
</dbReference>
<feature type="transmembrane region" description="Helical" evidence="9">
    <location>
        <begin position="1072"/>
        <end position="1102"/>
    </location>
</feature>
<dbReference type="PANTHER" id="PTHR46022">
    <property type="entry name" value="PROTEIN PATCHED"/>
    <property type="match status" value="1"/>
</dbReference>
<feature type="transmembrane region" description="Helical" evidence="9">
    <location>
        <begin position="1140"/>
        <end position="1170"/>
    </location>
</feature>
<dbReference type="FunCoup" id="A0A1S3IK03">
    <property type="interactions" value="246"/>
</dbReference>
<evidence type="ECO:0000256" key="4">
    <source>
        <dbReference type="ARBA" id="ARBA00022989"/>
    </source>
</evidence>
<evidence type="ECO:0000313" key="12">
    <source>
        <dbReference type="RefSeq" id="XP_013398570.1"/>
    </source>
</evidence>
<feature type="transmembrane region" description="Helical" evidence="9">
    <location>
        <begin position="1114"/>
        <end position="1134"/>
    </location>
</feature>
<gene>
    <name evidence="12" type="primary">LOC106165040</name>
</gene>
<keyword evidence="6" id="KW-0675">Receptor</keyword>
<dbReference type="GeneID" id="106165040"/>
<feature type="transmembrane region" description="Helical" evidence="9">
    <location>
        <begin position="549"/>
        <end position="572"/>
    </location>
</feature>
<dbReference type="Proteomes" id="UP000085678">
    <property type="component" value="Unplaced"/>
</dbReference>
<keyword evidence="7" id="KW-0325">Glycoprotein</keyword>
<dbReference type="STRING" id="7574.A0A1S3IK03"/>
<dbReference type="InterPro" id="IPR004766">
    <property type="entry name" value="TM_rcpt_patched"/>
</dbReference>
<accession>A0A1S3IK03</accession>